<dbReference type="PANTHER" id="PTHR37299">
    <property type="entry name" value="TRANSCRIPTIONAL REGULATOR-RELATED"/>
    <property type="match status" value="1"/>
</dbReference>
<gene>
    <name evidence="2" type="ORF">Fi14EGH31_03720</name>
</gene>
<dbReference type="GeneID" id="70578796"/>
<organism evidence="2 3">
    <name type="scientific">Faecalibacillus intestinalis</name>
    <dbReference type="NCBI Taxonomy" id="1982626"/>
    <lineage>
        <taxon>Bacteria</taxon>
        <taxon>Bacillati</taxon>
        <taxon>Bacillota</taxon>
        <taxon>Erysipelotrichia</taxon>
        <taxon>Erysipelotrichales</taxon>
        <taxon>Coprobacillaceae</taxon>
        <taxon>Faecalibacillus</taxon>
    </lineage>
</organism>
<protein>
    <recommendedName>
        <fullName evidence="1">HTH LytTR-type domain-containing protein</fullName>
    </recommendedName>
</protein>
<dbReference type="Proteomes" id="UP000593842">
    <property type="component" value="Chromosome"/>
</dbReference>
<dbReference type="Gene3D" id="2.40.50.1020">
    <property type="entry name" value="LytTr DNA-binding domain"/>
    <property type="match status" value="1"/>
</dbReference>
<dbReference type="InterPro" id="IPR046947">
    <property type="entry name" value="LytR-like"/>
</dbReference>
<dbReference type="Pfam" id="PF04397">
    <property type="entry name" value="LytTR"/>
    <property type="match status" value="1"/>
</dbReference>
<dbReference type="RefSeq" id="WP_200765085.1">
    <property type="nucleotide sequence ID" value="NZ_AP024085.1"/>
</dbReference>
<proteinExistence type="predicted"/>
<dbReference type="EMBL" id="AP024085">
    <property type="protein sequence ID" value="BCL56660.1"/>
    <property type="molecule type" value="Genomic_DNA"/>
</dbReference>
<dbReference type="GO" id="GO:0000156">
    <property type="term" value="F:phosphorelay response regulator activity"/>
    <property type="evidence" value="ECO:0007669"/>
    <property type="project" value="InterPro"/>
</dbReference>
<evidence type="ECO:0000313" key="2">
    <source>
        <dbReference type="EMBL" id="BCL56660.1"/>
    </source>
</evidence>
<dbReference type="PANTHER" id="PTHR37299:SF1">
    <property type="entry name" value="STAGE 0 SPORULATION PROTEIN A HOMOLOG"/>
    <property type="match status" value="1"/>
</dbReference>
<dbReference type="SMART" id="SM00850">
    <property type="entry name" value="LytTR"/>
    <property type="match status" value="1"/>
</dbReference>
<feature type="domain" description="HTH LytTR-type" evidence="1">
    <location>
        <begin position="78"/>
        <end position="171"/>
    </location>
</feature>
<dbReference type="AlphaFoldDB" id="A0A7I8DYV7"/>
<dbReference type="InterPro" id="IPR007492">
    <property type="entry name" value="LytTR_DNA-bd_dom"/>
</dbReference>
<accession>A0A7I8DYV7</accession>
<reference evidence="3" key="1">
    <citation type="submission" date="2020-09" db="EMBL/GenBank/DDBJ databases">
        <title>Complete genome sequencing of Faecalibacillus intestinalis strain 14EGH31.</title>
        <authorList>
            <person name="Sakamoto M."/>
            <person name="Murakami T."/>
            <person name="Mori H."/>
        </authorList>
    </citation>
    <scope>NUCLEOTIDE SEQUENCE [LARGE SCALE GENOMIC DNA]</scope>
    <source>
        <strain evidence="3">14EGH31</strain>
    </source>
</reference>
<dbReference type="KEGG" id="fit:Fi14EGH31_03720"/>
<dbReference type="GO" id="GO:0003677">
    <property type="term" value="F:DNA binding"/>
    <property type="evidence" value="ECO:0007669"/>
    <property type="project" value="InterPro"/>
</dbReference>
<evidence type="ECO:0000313" key="3">
    <source>
        <dbReference type="Proteomes" id="UP000593842"/>
    </source>
</evidence>
<dbReference type="Gene3D" id="3.40.50.2300">
    <property type="match status" value="1"/>
</dbReference>
<name>A0A7I8DYV7_9FIRM</name>
<dbReference type="SUPFAM" id="SSF52172">
    <property type="entry name" value="CheY-like"/>
    <property type="match status" value="1"/>
</dbReference>
<dbReference type="InterPro" id="IPR011006">
    <property type="entry name" value="CheY-like_superfamily"/>
</dbReference>
<evidence type="ECO:0000259" key="1">
    <source>
        <dbReference type="SMART" id="SM00850"/>
    </source>
</evidence>
<sequence>MEINEENGIDIGLELQEIKHDCRIIITTSYSKYAIDGYKIHADRYFIKPINQLEFNLEMEAVIKKYIKKTIGFYDSKISNHKIFIKDILYIEFVDRKSTIHKLDGNTIITNCSLKYWYDKLNEFGFAYPYKAFLVNFEYISAFKKNEIILINNESIPLSRHYKKEFDQKYNDFLHEML</sequence>